<protein>
    <recommendedName>
        <fullName evidence="4 10">Glutamine--fructose-6-phosphate aminotransferase [isomerizing]</fullName>
        <ecNumber evidence="3 10">2.6.1.16</ecNumber>
    </recommendedName>
    <alternativeName>
        <fullName evidence="10">D-fructose-6-phosphate amidotransferase</fullName>
    </alternativeName>
    <alternativeName>
        <fullName evidence="10">GFAT</fullName>
    </alternativeName>
    <alternativeName>
        <fullName evidence="10">Glucosamine-6-phosphate synthase</fullName>
    </alternativeName>
    <alternativeName>
        <fullName evidence="10">Hexosephosphate aminotransferase</fullName>
    </alternativeName>
    <alternativeName>
        <fullName evidence="10">L-glutamine--D-fructose-6-phosphate amidotransferase</fullName>
    </alternativeName>
</protein>
<evidence type="ECO:0000256" key="10">
    <source>
        <dbReference type="HAMAP-Rule" id="MF_00164"/>
    </source>
</evidence>
<feature type="active site" description="Nucleophile; for GATase activity" evidence="10">
    <location>
        <position position="2"/>
    </location>
</feature>
<dbReference type="GO" id="GO:0097367">
    <property type="term" value="F:carbohydrate derivative binding"/>
    <property type="evidence" value="ECO:0007669"/>
    <property type="project" value="InterPro"/>
</dbReference>
<comment type="subunit">
    <text evidence="10">Homodimer.</text>
</comment>
<name>A0A926HPJ5_9FIRM</name>
<evidence type="ECO:0000256" key="1">
    <source>
        <dbReference type="ARBA" id="ARBA00001031"/>
    </source>
</evidence>
<dbReference type="FunFam" id="3.40.50.10490:FF:000001">
    <property type="entry name" value="Glutamine--fructose-6-phosphate aminotransferase [isomerizing]"/>
    <property type="match status" value="1"/>
</dbReference>
<dbReference type="GO" id="GO:0006002">
    <property type="term" value="P:fructose 6-phosphate metabolic process"/>
    <property type="evidence" value="ECO:0007669"/>
    <property type="project" value="TreeGrafter"/>
</dbReference>
<dbReference type="EMBL" id="JACRSR010000001">
    <property type="protein sequence ID" value="MBC8531288.1"/>
    <property type="molecule type" value="Genomic_DNA"/>
</dbReference>
<dbReference type="FunFam" id="3.40.50.10490:FF:000002">
    <property type="entry name" value="Glutamine--fructose-6-phosphate aminotransferase [isomerizing]"/>
    <property type="match status" value="1"/>
</dbReference>
<dbReference type="HAMAP" id="MF_00164">
    <property type="entry name" value="GlmS"/>
    <property type="match status" value="1"/>
</dbReference>
<comment type="function">
    <text evidence="10">Catalyzes the first step in hexosamine metabolism, converting fructose-6P into glucosamine-6P using glutamine as a nitrogen source.</text>
</comment>
<evidence type="ECO:0000256" key="6">
    <source>
        <dbReference type="ARBA" id="ARBA00022576"/>
    </source>
</evidence>
<dbReference type="GO" id="GO:0006487">
    <property type="term" value="P:protein N-linked glycosylation"/>
    <property type="evidence" value="ECO:0007669"/>
    <property type="project" value="TreeGrafter"/>
</dbReference>
<comment type="caution">
    <text evidence="13">The sequence shown here is derived from an EMBL/GenBank/DDBJ whole genome shotgun (WGS) entry which is preliminary data.</text>
</comment>
<dbReference type="GO" id="GO:0006047">
    <property type="term" value="P:UDP-N-acetylglucosamine metabolic process"/>
    <property type="evidence" value="ECO:0007669"/>
    <property type="project" value="TreeGrafter"/>
</dbReference>
<dbReference type="CDD" id="cd05009">
    <property type="entry name" value="SIS_GlmS_GlmD_2"/>
    <property type="match status" value="1"/>
</dbReference>
<dbReference type="Gene3D" id="3.60.20.10">
    <property type="entry name" value="Glutamine Phosphoribosylpyrophosphate, subunit 1, domain 1"/>
    <property type="match status" value="1"/>
</dbReference>
<evidence type="ECO:0000259" key="12">
    <source>
        <dbReference type="PROSITE" id="PS51464"/>
    </source>
</evidence>
<dbReference type="InterPro" id="IPR001347">
    <property type="entry name" value="SIS_dom"/>
</dbReference>
<feature type="initiator methionine" description="Removed" evidence="10">
    <location>
        <position position="1"/>
    </location>
</feature>
<dbReference type="InterPro" id="IPR029055">
    <property type="entry name" value="Ntn_hydrolases_N"/>
</dbReference>
<dbReference type="NCBIfam" id="NF001484">
    <property type="entry name" value="PRK00331.1"/>
    <property type="match status" value="1"/>
</dbReference>
<dbReference type="PROSITE" id="PS51464">
    <property type="entry name" value="SIS"/>
    <property type="match status" value="2"/>
</dbReference>
<comment type="catalytic activity">
    <reaction evidence="1 10">
        <text>D-fructose 6-phosphate + L-glutamine = D-glucosamine 6-phosphate + L-glutamate</text>
        <dbReference type="Rhea" id="RHEA:13237"/>
        <dbReference type="ChEBI" id="CHEBI:29985"/>
        <dbReference type="ChEBI" id="CHEBI:58359"/>
        <dbReference type="ChEBI" id="CHEBI:58725"/>
        <dbReference type="ChEBI" id="CHEBI:61527"/>
        <dbReference type="EC" id="2.6.1.16"/>
    </reaction>
</comment>
<keyword evidence="5 10" id="KW-0963">Cytoplasm</keyword>
<evidence type="ECO:0000313" key="14">
    <source>
        <dbReference type="Proteomes" id="UP000623172"/>
    </source>
</evidence>
<dbReference type="GO" id="GO:0005829">
    <property type="term" value="C:cytosol"/>
    <property type="evidence" value="ECO:0007669"/>
    <property type="project" value="TreeGrafter"/>
</dbReference>
<dbReference type="Proteomes" id="UP000623172">
    <property type="component" value="Unassembled WGS sequence"/>
</dbReference>
<dbReference type="InterPro" id="IPR046348">
    <property type="entry name" value="SIS_dom_sf"/>
</dbReference>
<keyword evidence="7 10" id="KW-0808">Transferase</keyword>
<evidence type="ECO:0000256" key="9">
    <source>
        <dbReference type="ARBA" id="ARBA00022962"/>
    </source>
</evidence>
<dbReference type="GO" id="GO:0046349">
    <property type="term" value="P:amino sugar biosynthetic process"/>
    <property type="evidence" value="ECO:0007669"/>
    <property type="project" value="UniProtKB-ARBA"/>
</dbReference>
<dbReference type="InterPro" id="IPR017932">
    <property type="entry name" value="GATase_2_dom"/>
</dbReference>
<dbReference type="EC" id="2.6.1.16" evidence="3 10"/>
<sequence>MCGIVGYLGRDNATPVLINGLKHLEYRGYDSAGIAVFNGDHIEVVKAKGRLANLEERLEGREVAGHLGIGHTRWATHGEPSDINSHPHTDVKGEIAIVHNGIIENYAELKAWLMDKGCQFVSETDTEVVAHMLNQYYTGDMKDTLFKVLPKLRGSFALGIIVKSQPDTLYCARKDSPLVVGAGEDGTKYIASDIPAILEYTRDIYLMDNGEIGVLKTDGVTFYDEFGTVVSKEIMHVDWDIKSAEKGGYAHFMIKEIHEQPAALRDTMSPHVDPENYTIRQQEMPLTREQVEDIAGITILACGTAYHAGMVGKWLFEAMARIPVEVDIASEFRYRDPIIRPGTLCIIISQSGETADTIAAMREAKRQGARILAITNVVGSTIAREADQVIYTWAGPEIAVASTKAYVSQVMVLTILAADIAHKRGRMSDEELRDYVKELLTIPDKAAKVLEMNSEIQRFAHKHFDKRSVFYLGRGLDYALALEASLKLKEISYIHSEAYAAGELKHGTIALIEPGTLVVSLVTQSKVIEKTISNIIEVKVRGAETLAVAFEGDTKAREEVKYLFTVPKTSDLFAPMLAIIPMQMLAYYMALEKGCDIDKPRNLAKSVTVE</sequence>
<evidence type="ECO:0000313" key="13">
    <source>
        <dbReference type="EMBL" id="MBC8531288.1"/>
    </source>
</evidence>
<evidence type="ECO:0000256" key="2">
    <source>
        <dbReference type="ARBA" id="ARBA00004496"/>
    </source>
</evidence>
<evidence type="ECO:0000256" key="8">
    <source>
        <dbReference type="ARBA" id="ARBA00022737"/>
    </source>
</evidence>
<evidence type="ECO:0000256" key="5">
    <source>
        <dbReference type="ARBA" id="ARBA00022490"/>
    </source>
</evidence>
<evidence type="ECO:0000256" key="4">
    <source>
        <dbReference type="ARBA" id="ARBA00016090"/>
    </source>
</evidence>
<evidence type="ECO:0000256" key="3">
    <source>
        <dbReference type="ARBA" id="ARBA00012916"/>
    </source>
</evidence>
<dbReference type="GO" id="GO:0005975">
    <property type="term" value="P:carbohydrate metabolic process"/>
    <property type="evidence" value="ECO:0007669"/>
    <property type="project" value="UniProtKB-UniRule"/>
</dbReference>
<comment type="subcellular location">
    <subcellularLocation>
        <location evidence="2 10">Cytoplasm</location>
    </subcellularLocation>
</comment>
<organism evidence="13 14">
    <name type="scientific">Gehongia tenuis</name>
    <dbReference type="NCBI Taxonomy" id="2763655"/>
    <lineage>
        <taxon>Bacteria</taxon>
        <taxon>Bacillati</taxon>
        <taxon>Bacillota</taxon>
        <taxon>Clostridia</taxon>
        <taxon>Christensenellales</taxon>
        <taxon>Christensenellaceae</taxon>
        <taxon>Gehongia</taxon>
    </lineage>
</organism>
<dbReference type="CDD" id="cd00714">
    <property type="entry name" value="GFAT"/>
    <property type="match status" value="1"/>
</dbReference>
<feature type="domain" description="SIS" evidence="12">
    <location>
        <begin position="287"/>
        <end position="426"/>
    </location>
</feature>
<feature type="domain" description="Glutamine amidotransferase type-2" evidence="11">
    <location>
        <begin position="2"/>
        <end position="218"/>
    </location>
</feature>
<dbReference type="SUPFAM" id="SSF56235">
    <property type="entry name" value="N-terminal nucleophile aminohydrolases (Ntn hydrolases)"/>
    <property type="match status" value="1"/>
</dbReference>
<gene>
    <name evidence="10 13" type="primary">glmS</name>
    <name evidence="13" type="ORF">H8696_05435</name>
</gene>
<evidence type="ECO:0000259" key="11">
    <source>
        <dbReference type="PROSITE" id="PS51278"/>
    </source>
</evidence>
<dbReference type="PANTHER" id="PTHR10937">
    <property type="entry name" value="GLUCOSAMINE--FRUCTOSE-6-PHOSPHATE AMINOTRANSFERASE, ISOMERIZING"/>
    <property type="match status" value="1"/>
</dbReference>
<proteinExistence type="inferred from homology"/>
<dbReference type="GO" id="GO:0004360">
    <property type="term" value="F:glutamine-fructose-6-phosphate transaminase (isomerizing) activity"/>
    <property type="evidence" value="ECO:0007669"/>
    <property type="project" value="UniProtKB-UniRule"/>
</dbReference>
<keyword evidence="9" id="KW-0315">Glutamine amidotransferase</keyword>
<keyword evidence="14" id="KW-1185">Reference proteome</keyword>
<reference evidence="13" key="1">
    <citation type="submission" date="2020-08" db="EMBL/GenBank/DDBJ databases">
        <title>Genome public.</title>
        <authorList>
            <person name="Liu C."/>
            <person name="Sun Q."/>
        </authorList>
    </citation>
    <scope>NUCLEOTIDE SEQUENCE</scope>
    <source>
        <strain evidence="13">NSJ-53</strain>
    </source>
</reference>
<dbReference type="RefSeq" id="WP_249315626.1">
    <property type="nucleotide sequence ID" value="NZ_JACRSR010000001.1"/>
</dbReference>
<dbReference type="CDD" id="cd05008">
    <property type="entry name" value="SIS_GlmS_GlmD_1"/>
    <property type="match status" value="1"/>
</dbReference>
<accession>A0A926HPJ5</accession>
<dbReference type="NCBIfam" id="TIGR01135">
    <property type="entry name" value="glmS"/>
    <property type="match status" value="1"/>
</dbReference>
<dbReference type="Pfam" id="PF13522">
    <property type="entry name" value="GATase_6"/>
    <property type="match status" value="1"/>
</dbReference>
<dbReference type="SUPFAM" id="SSF53697">
    <property type="entry name" value="SIS domain"/>
    <property type="match status" value="1"/>
</dbReference>
<dbReference type="FunFam" id="3.60.20.10:FF:000006">
    <property type="entry name" value="Glutamine--fructose-6-phosphate aminotransferase [isomerizing]"/>
    <property type="match status" value="1"/>
</dbReference>
<dbReference type="PANTHER" id="PTHR10937:SF0">
    <property type="entry name" value="GLUTAMINE--FRUCTOSE-6-PHOSPHATE TRANSAMINASE (ISOMERIZING)"/>
    <property type="match status" value="1"/>
</dbReference>
<feature type="domain" description="SIS" evidence="12">
    <location>
        <begin position="455"/>
        <end position="600"/>
    </location>
</feature>
<dbReference type="InterPro" id="IPR035490">
    <property type="entry name" value="GlmS/FrlB_SIS"/>
</dbReference>
<dbReference type="AlphaFoldDB" id="A0A926HPJ5"/>
<dbReference type="InterPro" id="IPR047084">
    <property type="entry name" value="GFAT_N"/>
</dbReference>
<feature type="active site" description="For Fru-6P isomerization activity" evidence="10">
    <location>
        <position position="605"/>
    </location>
</feature>
<keyword evidence="6 10" id="KW-0032">Aminotransferase</keyword>
<keyword evidence="8" id="KW-0677">Repeat</keyword>
<dbReference type="InterPro" id="IPR035466">
    <property type="entry name" value="GlmS/AgaS_SIS"/>
</dbReference>
<dbReference type="PROSITE" id="PS51278">
    <property type="entry name" value="GATASE_TYPE_2"/>
    <property type="match status" value="1"/>
</dbReference>
<dbReference type="Pfam" id="PF01380">
    <property type="entry name" value="SIS"/>
    <property type="match status" value="2"/>
</dbReference>
<dbReference type="Gene3D" id="3.40.50.10490">
    <property type="entry name" value="Glucose-6-phosphate isomerase like protein, domain 1"/>
    <property type="match status" value="2"/>
</dbReference>
<dbReference type="InterPro" id="IPR005855">
    <property type="entry name" value="GFAT"/>
</dbReference>
<evidence type="ECO:0000256" key="7">
    <source>
        <dbReference type="ARBA" id="ARBA00022679"/>
    </source>
</evidence>